<dbReference type="OrthoDB" id="9790002at2"/>
<evidence type="ECO:0000313" key="10">
    <source>
        <dbReference type="Proteomes" id="UP000319576"/>
    </source>
</evidence>
<sequence length="217" mass="23246">MAETATLKAEPRTGSGSRQAGKLRKAGRVPAIVYGHKEANVAVSVAADELDRLIRVQHARVLNLDVGGKTETVLVRDLQWDHLGRHMLHVDFARVSASDRVRVTIPVELRNSPKQTGGGVLDQPLHTLHVECSPTAIPESIRIDITGLTLGAPIHVRELALPAGVTVLEAPEAVVVQLKLPGAEPAVAVVPEPGTGPEVIKKEKKADDEADDDKKKK</sequence>
<dbReference type="GO" id="GO:0008097">
    <property type="term" value="F:5S rRNA binding"/>
    <property type="evidence" value="ECO:0007669"/>
    <property type="project" value="InterPro"/>
</dbReference>
<dbReference type="AlphaFoldDB" id="A0A517Y135"/>
<evidence type="ECO:0000313" key="9">
    <source>
        <dbReference type="EMBL" id="QDU23471.1"/>
    </source>
</evidence>
<evidence type="ECO:0000259" key="7">
    <source>
        <dbReference type="Pfam" id="PF01386"/>
    </source>
</evidence>
<dbReference type="PANTHER" id="PTHR33284:SF1">
    <property type="entry name" value="RIBOSOMAL PROTEIN L25_GLN-TRNA SYNTHETASE, ANTI-CODON-BINDING DOMAIN-CONTAINING PROTEIN"/>
    <property type="match status" value="1"/>
</dbReference>
<evidence type="ECO:0000256" key="3">
    <source>
        <dbReference type="ARBA" id="ARBA00022980"/>
    </source>
</evidence>
<feature type="region of interest" description="Disordered" evidence="6">
    <location>
        <begin position="189"/>
        <end position="217"/>
    </location>
</feature>
<reference evidence="9 10" key="1">
    <citation type="submission" date="2019-02" db="EMBL/GenBank/DDBJ databases">
        <title>Deep-cultivation of Planctomycetes and their phenomic and genomic characterization uncovers novel biology.</title>
        <authorList>
            <person name="Wiegand S."/>
            <person name="Jogler M."/>
            <person name="Boedeker C."/>
            <person name="Pinto D."/>
            <person name="Vollmers J."/>
            <person name="Rivas-Marin E."/>
            <person name="Kohn T."/>
            <person name="Peeters S.H."/>
            <person name="Heuer A."/>
            <person name="Rast P."/>
            <person name="Oberbeckmann S."/>
            <person name="Bunk B."/>
            <person name="Jeske O."/>
            <person name="Meyerdierks A."/>
            <person name="Storesund J.E."/>
            <person name="Kallscheuer N."/>
            <person name="Luecker S."/>
            <person name="Lage O.M."/>
            <person name="Pohl T."/>
            <person name="Merkel B.J."/>
            <person name="Hornburger P."/>
            <person name="Mueller R.-W."/>
            <person name="Bruemmer F."/>
            <person name="Labrenz M."/>
            <person name="Spormann A.M."/>
            <person name="Op den Camp H."/>
            <person name="Overmann J."/>
            <person name="Amann R."/>
            <person name="Jetten M.S.M."/>
            <person name="Mascher T."/>
            <person name="Medema M.H."/>
            <person name="Devos D.P."/>
            <person name="Kaster A.-K."/>
            <person name="Ovreas L."/>
            <person name="Rohde M."/>
            <person name="Galperin M.Y."/>
            <person name="Jogler C."/>
        </authorList>
    </citation>
    <scope>NUCLEOTIDE SEQUENCE [LARGE SCALE GENOMIC DNA]</scope>
    <source>
        <strain evidence="9 10">ETA_A1</strain>
    </source>
</reference>
<dbReference type="CDD" id="cd00495">
    <property type="entry name" value="Ribosomal_L25_TL5_CTC"/>
    <property type="match status" value="1"/>
</dbReference>
<comment type="function">
    <text evidence="5">This is one of the proteins that binds to the 5S RNA in the ribosome where it forms part of the central protuberance.</text>
</comment>
<keyword evidence="3 5" id="KW-0689">Ribosomal protein</keyword>
<dbReference type="Pfam" id="PF14693">
    <property type="entry name" value="Ribosomal_TL5_C"/>
    <property type="match status" value="1"/>
</dbReference>
<dbReference type="PANTHER" id="PTHR33284">
    <property type="entry name" value="RIBOSOMAL PROTEIN L25/GLN-TRNA SYNTHETASE, ANTI-CODON-BINDING DOMAIN-CONTAINING PROTEIN"/>
    <property type="match status" value="1"/>
</dbReference>
<dbReference type="Proteomes" id="UP000319576">
    <property type="component" value="Chromosome"/>
</dbReference>
<evidence type="ECO:0000256" key="5">
    <source>
        <dbReference type="HAMAP-Rule" id="MF_01334"/>
    </source>
</evidence>
<organism evidence="9 10">
    <name type="scientific">Urbifossiella limnaea</name>
    <dbReference type="NCBI Taxonomy" id="2528023"/>
    <lineage>
        <taxon>Bacteria</taxon>
        <taxon>Pseudomonadati</taxon>
        <taxon>Planctomycetota</taxon>
        <taxon>Planctomycetia</taxon>
        <taxon>Gemmatales</taxon>
        <taxon>Gemmataceae</taxon>
        <taxon>Urbifossiella</taxon>
    </lineage>
</organism>
<evidence type="ECO:0000256" key="4">
    <source>
        <dbReference type="ARBA" id="ARBA00023274"/>
    </source>
</evidence>
<evidence type="ECO:0000256" key="1">
    <source>
        <dbReference type="ARBA" id="ARBA00022730"/>
    </source>
</evidence>
<feature type="compositionally biased region" description="Basic and acidic residues" evidence="6">
    <location>
        <begin position="199"/>
        <end position="217"/>
    </location>
</feature>
<dbReference type="InterPro" id="IPR011035">
    <property type="entry name" value="Ribosomal_bL25/Gln-tRNA_synth"/>
</dbReference>
<dbReference type="RefSeq" id="WP_145243712.1">
    <property type="nucleotide sequence ID" value="NZ_CP036273.1"/>
</dbReference>
<comment type="similarity">
    <text evidence="5">Belongs to the bacterial ribosomal protein bL25 family. CTC subfamily.</text>
</comment>
<dbReference type="InterPro" id="IPR001021">
    <property type="entry name" value="Ribosomal_bL25_long"/>
</dbReference>
<gene>
    <name evidence="5 9" type="primary">rplY</name>
    <name evidence="5" type="synonym">ctc</name>
    <name evidence="9" type="ORF">ETAA1_54710</name>
</gene>
<keyword evidence="4 5" id="KW-0687">Ribonucleoprotein</keyword>
<dbReference type="InterPro" id="IPR029751">
    <property type="entry name" value="Ribosomal_L25_dom"/>
</dbReference>
<dbReference type="GO" id="GO:0006412">
    <property type="term" value="P:translation"/>
    <property type="evidence" value="ECO:0007669"/>
    <property type="project" value="UniProtKB-UniRule"/>
</dbReference>
<keyword evidence="2 5" id="KW-0694">RNA-binding</keyword>
<name>A0A517Y135_9BACT</name>
<dbReference type="KEGG" id="uli:ETAA1_54710"/>
<dbReference type="GO" id="GO:0003735">
    <property type="term" value="F:structural constituent of ribosome"/>
    <property type="evidence" value="ECO:0007669"/>
    <property type="project" value="InterPro"/>
</dbReference>
<dbReference type="NCBIfam" id="TIGR00731">
    <property type="entry name" value="bL25_bact_ctc"/>
    <property type="match status" value="1"/>
</dbReference>
<protein>
    <recommendedName>
        <fullName evidence="5">Large ribosomal subunit protein bL25</fullName>
    </recommendedName>
    <alternativeName>
        <fullName evidence="5">General stress protein CTC</fullName>
    </alternativeName>
</protein>
<dbReference type="Gene3D" id="2.40.240.10">
    <property type="entry name" value="Ribosomal Protein L25, Chain P"/>
    <property type="match status" value="1"/>
</dbReference>
<dbReference type="HAMAP" id="MF_01334">
    <property type="entry name" value="Ribosomal_bL25_CTC"/>
    <property type="match status" value="1"/>
</dbReference>
<keyword evidence="1 5" id="KW-0699">rRNA-binding</keyword>
<comment type="subunit">
    <text evidence="5">Part of the 50S ribosomal subunit; part of the 5S rRNA/L5/L18/L25 subcomplex. Contacts the 5S rRNA. Binds to the 5S rRNA independently of L5 and L18.</text>
</comment>
<feature type="domain" description="Large ribosomal subunit protein bL25 beta" evidence="8">
    <location>
        <begin position="101"/>
        <end position="179"/>
    </location>
</feature>
<dbReference type="Gene3D" id="2.170.120.20">
    <property type="entry name" value="Ribosomal protein L25, beta domain"/>
    <property type="match status" value="1"/>
</dbReference>
<feature type="region of interest" description="Disordered" evidence="6">
    <location>
        <begin position="1"/>
        <end position="23"/>
    </location>
</feature>
<feature type="domain" description="Large ribosomal subunit protein bL25 L25" evidence="7">
    <location>
        <begin position="7"/>
        <end position="92"/>
    </location>
</feature>
<dbReference type="InterPro" id="IPR020057">
    <property type="entry name" value="Ribosomal_bL25_b-dom"/>
</dbReference>
<dbReference type="EMBL" id="CP036273">
    <property type="protein sequence ID" value="QDU23471.1"/>
    <property type="molecule type" value="Genomic_DNA"/>
</dbReference>
<accession>A0A517Y135</accession>
<evidence type="ECO:0000259" key="8">
    <source>
        <dbReference type="Pfam" id="PF14693"/>
    </source>
</evidence>
<dbReference type="InterPro" id="IPR037121">
    <property type="entry name" value="Ribosomal_bL25_C"/>
</dbReference>
<dbReference type="InterPro" id="IPR020056">
    <property type="entry name" value="Rbsml_bL25/Gln-tRNA_synth_N"/>
</dbReference>
<dbReference type="InterPro" id="IPR020930">
    <property type="entry name" value="Ribosomal_uL5_bac-type"/>
</dbReference>
<keyword evidence="10" id="KW-1185">Reference proteome</keyword>
<evidence type="ECO:0000256" key="6">
    <source>
        <dbReference type="SAM" id="MobiDB-lite"/>
    </source>
</evidence>
<dbReference type="GO" id="GO:0022625">
    <property type="term" value="C:cytosolic large ribosomal subunit"/>
    <property type="evidence" value="ECO:0007669"/>
    <property type="project" value="TreeGrafter"/>
</dbReference>
<dbReference type="Pfam" id="PF01386">
    <property type="entry name" value="Ribosomal_L25p"/>
    <property type="match status" value="1"/>
</dbReference>
<proteinExistence type="inferred from homology"/>
<evidence type="ECO:0000256" key="2">
    <source>
        <dbReference type="ARBA" id="ARBA00022884"/>
    </source>
</evidence>
<dbReference type="SUPFAM" id="SSF50715">
    <property type="entry name" value="Ribosomal protein L25-like"/>
    <property type="match status" value="1"/>
</dbReference>